<proteinExistence type="predicted"/>
<sequence>MTKGATGLPRIGAVLMAAGAGRRMRHRPKCLLLRDGEPLLVHSLRMLAAAGLSQVVVVLGHHAEPIAAVLEQCRSAADVSTAVQWTVNPNPDAGTASSLHCGLDGILVTLADQPLITADDIRTVLAAWQTRAPGTQLLIPRFQGNPGHPLLFDTALRQTLMAESMGVREWRKTRPETVSWLDVNHPRHTLDVDTEADLAQLAAEHGVQLHHG</sequence>
<dbReference type="Pfam" id="PF12804">
    <property type="entry name" value="NTP_transf_3"/>
    <property type="match status" value="1"/>
</dbReference>
<dbReference type="CDD" id="cd04182">
    <property type="entry name" value="GT_2_like_f"/>
    <property type="match status" value="1"/>
</dbReference>
<dbReference type="InterPro" id="IPR029044">
    <property type="entry name" value="Nucleotide-diphossugar_trans"/>
</dbReference>
<gene>
    <name evidence="3" type="ORF">SAMN02745977_02058</name>
</gene>
<dbReference type="EMBL" id="FOCW01000007">
    <property type="protein sequence ID" value="SEN80303.1"/>
    <property type="molecule type" value="Genomic_DNA"/>
</dbReference>
<evidence type="ECO:0000256" key="1">
    <source>
        <dbReference type="ARBA" id="ARBA00022842"/>
    </source>
</evidence>
<dbReference type="PANTHER" id="PTHR43777">
    <property type="entry name" value="MOLYBDENUM COFACTOR CYTIDYLYLTRANSFERASE"/>
    <property type="match status" value="1"/>
</dbReference>
<dbReference type="InterPro" id="IPR025877">
    <property type="entry name" value="MobA-like_NTP_Trfase"/>
</dbReference>
<dbReference type="SUPFAM" id="SSF53448">
    <property type="entry name" value="Nucleotide-diphospho-sugar transferases"/>
    <property type="match status" value="1"/>
</dbReference>
<evidence type="ECO:0000259" key="2">
    <source>
        <dbReference type="Pfam" id="PF12804"/>
    </source>
</evidence>
<dbReference type="GO" id="GO:0016779">
    <property type="term" value="F:nucleotidyltransferase activity"/>
    <property type="evidence" value="ECO:0007669"/>
    <property type="project" value="UniProtKB-KW"/>
</dbReference>
<keyword evidence="1" id="KW-0460">Magnesium</keyword>
<dbReference type="Proteomes" id="UP000199531">
    <property type="component" value="Unassembled WGS sequence"/>
</dbReference>
<keyword evidence="3" id="KW-0548">Nucleotidyltransferase</keyword>
<evidence type="ECO:0000313" key="3">
    <source>
        <dbReference type="EMBL" id="SEN80303.1"/>
    </source>
</evidence>
<feature type="domain" description="MobA-like NTP transferase" evidence="2">
    <location>
        <begin position="13"/>
        <end position="163"/>
    </location>
</feature>
<reference evidence="3 4" key="1">
    <citation type="submission" date="2016-10" db="EMBL/GenBank/DDBJ databases">
        <authorList>
            <person name="de Groot N.N."/>
        </authorList>
    </citation>
    <scope>NUCLEOTIDE SEQUENCE [LARGE SCALE GENOMIC DNA]</scope>
    <source>
        <strain evidence="3 4">DSM 15123</strain>
    </source>
</reference>
<dbReference type="AlphaFoldDB" id="A0A1H8JHH7"/>
<evidence type="ECO:0000313" key="4">
    <source>
        <dbReference type="Proteomes" id="UP000199531"/>
    </source>
</evidence>
<dbReference type="Gene3D" id="3.90.550.10">
    <property type="entry name" value="Spore Coat Polysaccharide Biosynthesis Protein SpsA, Chain A"/>
    <property type="match status" value="1"/>
</dbReference>
<protein>
    <submittedName>
        <fullName evidence="3">Molybdenum cofactor cytidylyltransferase</fullName>
    </submittedName>
</protein>
<dbReference type="PANTHER" id="PTHR43777:SF1">
    <property type="entry name" value="MOLYBDENUM COFACTOR CYTIDYLYLTRANSFERASE"/>
    <property type="match status" value="1"/>
</dbReference>
<keyword evidence="3" id="KW-0808">Transferase</keyword>
<dbReference type="RefSeq" id="WP_091817513.1">
    <property type="nucleotide sequence ID" value="NZ_FOCW01000007.1"/>
</dbReference>
<keyword evidence="4" id="KW-1185">Reference proteome</keyword>
<dbReference type="STRING" id="1121117.SAMN02745977_02058"/>
<accession>A0A1H8JHH7</accession>
<name>A0A1H8JHH7_9BURK</name>
<dbReference type="OrthoDB" id="8667343at2"/>
<organism evidence="3 4">
    <name type="scientific">Brachymonas denitrificans DSM 15123</name>
    <dbReference type="NCBI Taxonomy" id="1121117"/>
    <lineage>
        <taxon>Bacteria</taxon>
        <taxon>Pseudomonadati</taxon>
        <taxon>Pseudomonadota</taxon>
        <taxon>Betaproteobacteria</taxon>
        <taxon>Burkholderiales</taxon>
        <taxon>Comamonadaceae</taxon>
        <taxon>Brachymonas</taxon>
    </lineage>
</organism>